<feature type="region of interest" description="Disordered" evidence="6">
    <location>
        <begin position="1"/>
        <end position="122"/>
    </location>
</feature>
<dbReference type="EMBL" id="BAAAOB010000001">
    <property type="protein sequence ID" value="GAA1788021.1"/>
    <property type="molecule type" value="Genomic_DNA"/>
</dbReference>
<comment type="function">
    <text evidence="5">Modulates RecA activity.</text>
</comment>
<proteinExistence type="inferred from homology"/>
<dbReference type="Gene3D" id="1.10.10.10">
    <property type="entry name" value="Winged helix-like DNA-binding domain superfamily/Winged helix DNA-binding domain"/>
    <property type="match status" value="1"/>
</dbReference>
<feature type="compositionally biased region" description="Low complexity" evidence="6">
    <location>
        <begin position="63"/>
        <end position="73"/>
    </location>
</feature>
<gene>
    <name evidence="5" type="primary">recX</name>
    <name evidence="8" type="ORF">GCM10009768_16330</name>
</gene>
<evidence type="ECO:0000256" key="2">
    <source>
        <dbReference type="ARBA" id="ARBA00009695"/>
    </source>
</evidence>
<feature type="region of interest" description="Disordered" evidence="6">
    <location>
        <begin position="263"/>
        <end position="288"/>
    </location>
</feature>
<evidence type="ECO:0000259" key="7">
    <source>
        <dbReference type="Pfam" id="PF21982"/>
    </source>
</evidence>
<dbReference type="InterPro" id="IPR053926">
    <property type="entry name" value="RecX_HTH_1st"/>
</dbReference>
<dbReference type="PANTHER" id="PTHR33602:SF1">
    <property type="entry name" value="REGULATORY PROTEIN RECX FAMILY PROTEIN"/>
    <property type="match status" value="1"/>
</dbReference>
<sequence length="288" mass="30810">MAVRFLPPPEDRSAATAADRGDLAEVIEFRSRLGSASASGGQSGATEAEAEAEAEVDPEASREAAAAAPSPRSNVVEAAFGRNTAGSRRGGGTGRGTASETADVDAHEASEETDDGPTRTANEDAVRLLARRARSSGELRGELIALGHDPNEVDDVIDEFVRSLYLDDLGLARVVTEKLRESKRASRAQIRQKLRERKFEDEAIETALGELDDDEEFALLRRTALERARRLGGVDRQTAERRLLGFLARRGWSGEPAVRAVRDALDGTGARSAGSRPSGGRGSSVRFE</sequence>
<evidence type="ECO:0000256" key="6">
    <source>
        <dbReference type="SAM" id="MobiDB-lite"/>
    </source>
</evidence>
<comment type="caution">
    <text evidence="8">The sequence shown here is derived from an EMBL/GenBank/DDBJ whole genome shotgun (WGS) entry which is preliminary data.</text>
</comment>
<comment type="subcellular location">
    <subcellularLocation>
        <location evidence="1 5">Cytoplasm</location>
    </subcellularLocation>
</comment>
<feature type="domain" description="RecX first three-helical" evidence="7">
    <location>
        <begin position="124"/>
        <end position="159"/>
    </location>
</feature>
<evidence type="ECO:0000313" key="8">
    <source>
        <dbReference type="EMBL" id="GAA1788021.1"/>
    </source>
</evidence>
<dbReference type="Pfam" id="PF21982">
    <property type="entry name" value="RecX_HTH1"/>
    <property type="match status" value="1"/>
</dbReference>
<evidence type="ECO:0000256" key="5">
    <source>
        <dbReference type="HAMAP-Rule" id="MF_01114"/>
    </source>
</evidence>
<dbReference type="HAMAP" id="MF_01114">
    <property type="entry name" value="RecX"/>
    <property type="match status" value="1"/>
</dbReference>
<dbReference type="Proteomes" id="UP001500851">
    <property type="component" value="Unassembled WGS sequence"/>
</dbReference>
<evidence type="ECO:0000256" key="4">
    <source>
        <dbReference type="ARBA" id="ARBA00022490"/>
    </source>
</evidence>
<feature type="compositionally biased region" description="Low complexity" evidence="6">
    <location>
        <begin position="32"/>
        <end position="47"/>
    </location>
</feature>
<feature type="compositionally biased region" description="Acidic residues" evidence="6">
    <location>
        <begin position="48"/>
        <end position="58"/>
    </location>
</feature>
<evidence type="ECO:0000256" key="1">
    <source>
        <dbReference type="ARBA" id="ARBA00004496"/>
    </source>
</evidence>
<keyword evidence="4 5" id="KW-0963">Cytoplasm</keyword>
<comment type="similarity">
    <text evidence="2 5">Belongs to the RecX family.</text>
</comment>
<dbReference type="InterPro" id="IPR003783">
    <property type="entry name" value="Regulatory_RecX"/>
</dbReference>
<organism evidence="8 9">
    <name type="scientific">Leucobacter iarius</name>
    <dbReference type="NCBI Taxonomy" id="333963"/>
    <lineage>
        <taxon>Bacteria</taxon>
        <taxon>Bacillati</taxon>
        <taxon>Actinomycetota</taxon>
        <taxon>Actinomycetes</taxon>
        <taxon>Micrococcales</taxon>
        <taxon>Microbacteriaceae</taxon>
        <taxon>Leucobacter</taxon>
    </lineage>
</organism>
<protein>
    <recommendedName>
        <fullName evidence="3 5">Regulatory protein RecX</fullName>
    </recommendedName>
</protein>
<reference evidence="9" key="1">
    <citation type="journal article" date="2019" name="Int. J. Syst. Evol. Microbiol.">
        <title>The Global Catalogue of Microorganisms (GCM) 10K type strain sequencing project: providing services to taxonomists for standard genome sequencing and annotation.</title>
        <authorList>
            <consortium name="The Broad Institute Genomics Platform"/>
            <consortium name="The Broad Institute Genome Sequencing Center for Infectious Disease"/>
            <person name="Wu L."/>
            <person name="Ma J."/>
        </authorList>
    </citation>
    <scope>NUCLEOTIDE SEQUENCE [LARGE SCALE GENOMIC DNA]</scope>
    <source>
        <strain evidence="9">JCM 14736</strain>
    </source>
</reference>
<evidence type="ECO:0000256" key="3">
    <source>
        <dbReference type="ARBA" id="ARBA00018111"/>
    </source>
</evidence>
<evidence type="ECO:0000313" key="9">
    <source>
        <dbReference type="Proteomes" id="UP001500851"/>
    </source>
</evidence>
<name>A0ABP4XM06_9MICO</name>
<keyword evidence="9" id="KW-1185">Reference proteome</keyword>
<dbReference type="PANTHER" id="PTHR33602">
    <property type="entry name" value="REGULATORY PROTEIN RECX FAMILY PROTEIN"/>
    <property type="match status" value="1"/>
</dbReference>
<dbReference type="InterPro" id="IPR036388">
    <property type="entry name" value="WH-like_DNA-bd_sf"/>
</dbReference>
<accession>A0ABP4XM06</accession>
<dbReference type="RefSeq" id="WP_344031285.1">
    <property type="nucleotide sequence ID" value="NZ_BAAAOB010000001.1"/>
</dbReference>
<feature type="compositionally biased region" description="Basic and acidic residues" evidence="6">
    <location>
        <begin position="9"/>
        <end position="31"/>
    </location>
</feature>